<evidence type="ECO:0000313" key="5">
    <source>
        <dbReference type="EMBL" id="SDE57123.1"/>
    </source>
</evidence>
<dbReference type="EMBL" id="FNAV01000005">
    <property type="protein sequence ID" value="SDE57123.1"/>
    <property type="molecule type" value="Genomic_DNA"/>
</dbReference>
<dbReference type="Gene3D" id="3.90.550.10">
    <property type="entry name" value="Spore Coat Polysaccharide Biosynthesis Protein SpsA, Chain A"/>
    <property type="match status" value="1"/>
</dbReference>
<keyword evidence="2" id="KW-0328">Glycosyltransferase</keyword>
<sequence length="287" mass="31299">MTYTAAIIIPHFNDGARLARCLEALAPQMRPEVEGIVIDNGSRQPPAVPAPFRLAHEPLPGAANARNRGVALSAAPRLFFIDADCLPAPDWLDTALAVADRGDLVGGAVSVFDETPPPRTGPQLFEAIFAFDNRTYVEQKGFSVTANLLTTRAVFDAVGPFEHGLSEDFDWCHRARDKGFSIVYAESLRVGHPSRGDWAALRKKWKRLTEESFALNGTGPRAKLAWAVRGLIMPLSILAHAPRVLSAPGANSEEKLRAVGTLARIRLVRMGWMFAQLLRTDRAGTRG</sequence>
<dbReference type="PANTHER" id="PTHR43179:SF12">
    <property type="entry name" value="GALACTOFURANOSYLTRANSFERASE GLFT2"/>
    <property type="match status" value="1"/>
</dbReference>
<gene>
    <name evidence="5" type="ORF">SAMN04488105_10543</name>
</gene>
<accession>A0A1G7E061</accession>
<feature type="domain" description="Glycosyltransferase 2-like" evidence="4">
    <location>
        <begin position="7"/>
        <end position="142"/>
    </location>
</feature>
<evidence type="ECO:0000313" key="6">
    <source>
        <dbReference type="Proteomes" id="UP000198994"/>
    </source>
</evidence>
<dbReference type="InterPro" id="IPR029044">
    <property type="entry name" value="Nucleotide-diphossugar_trans"/>
</dbReference>
<dbReference type="AlphaFoldDB" id="A0A1G7E061"/>
<protein>
    <submittedName>
        <fullName evidence="5">Glycosyltransferase, GT2 family</fullName>
    </submittedName>
</protein>
<keyword evidence="3 5" id="KW-0808">Transferase</keyword>
<dbReference type="RefSeq" id="WP_089957870.1">
    <property type="nucleotide sequence ID" value="NZ_FNAV01000005.1"/>
</dbReference>
<evidence type="ECO:0000256" key="1">
    <source>
        <dbReference type="ARBA" id="ARBA00006739"/>
    </source>
</evidence>
<evidence type="ECO:0000256" key="3">
    <source>
        <dbReference type="ARBA" id="ARBA00022679"/>
    </source>
</evidence>
<dbReference type="Proteomes" id="UP000198994">
    <property type="component" value="Unassembled WGS sequence"/>
</dbReference>
<comment type="similarity">
    <text evidence="1">Belongs to the glycosyltransferase 2 family.</text>
</comment>
<evidence type="ECO:0000256" key="2">
    <source>
        <dbReference type="ARBA" id="ARBA00022676"/>
    </source>
</evidence>
<name>A0A1G7E061_9RHOB</name>
<dbReference type="SUPFAM" id="SSF53448">
    <property type="entry name" value="Nucleotide-diphospho-sugar transferases"/>
    <property type="match status" value="1"/>
</dbReference>
<organism evidence="5 6">
    <name type="scientific">Salipiger thiooxidans</name>
    <dbReference type="NCBI Taxonomy" id="282683"/>
    <lineage>
        <taxon>Bacteria</taxon>
        <taxon>Pseudomonadati</taxon>
        <taxon>Pseudomonadota</taxon>
        <taxon>Alphaproteobacteria</taxon>
        <taxon>Rhodobacterales</taxon>
        <taxon>Roseobacteraceae</taxon>
        <taxon>Salipiger</taxon>
    </lineage>
</organism>
<dbReference type="InterPro" id="IPR001173">
    <property type="entry name" value="Glyco_trans_2-like"/>
</dbReference>
<dbReference type="Pfam" id="PF00535">
    <property type="entry name" value="Glycos_transf_2"/>
    <property type="match status" value="1"/>
</dbReference>
<dbReference type="GO" id="GO:0016757">
    <property type="term" value="F:glycosyltransferase activity"/>
    <property type="evidence" value="ECO:0007669"/>
    <property type="project" value="UniProtKB-KW"/>
</dbReference>
<dbReference type="STRING" id="282683.SAMN04488105_10543"/>
<keyword evidence="6" id="KW-1185">Reference proteome</keyword>
<dbReference type="CDD" id="cd00761">
    <property type="entry name" value="Glyco_tranf_GTA_type"/>
    <property type="match status" value="1"/>
</dbReference>
<dbReference type="OrthoDB" id="6653642at2"/>
<dbReference type="PANTHER" id="PTHR43179">
    <property type="entry name" value="RHAMNOSYLTRANSFERASE WBBL"/>
    <property type="match status" value="1"/>
</dbReference>
<reference evidence="6" key="1">
    <citation type="submission" date="2016-10" db="EMBL/GenBank/DDBJ databases">
        <authorList>
            <person name="Varghese N."/>
            <person name="Submissions S."/>
        </authorList>
    </citation>
    <scope>NUCLEOTIDE SEQUENCE [LARGE SCALE GENOMIC DNA]</scope>
    <source>
        <strain evidence="6">DSM 10146</strain>
    </source>
</reference>
<proteinExistence type="inferred from homology"/>
<evidence type="ECO:0000259" key="4">
    <source>
        <dbReference type="Pfam" id="PF00535"/>
    </source>
</evidence>